<dbReference type="InterPro" id="IPR015158">
    <property type="entry name" value="Bud22_dom"/>
</dbReference>
<gene>
    <name evidence="4" type="ORF">AMAG_08648</name>
</gene>
<protein>
    <recommendedName>
        <fullName evidence="3">Bud22 domain-containing protein</fullName>
    </recommendedName>
</protein>
<feature type="compositionally biased region" description="Basic residues" evidence="2">
    <location>
        <begin position="1"/>
        <end position="16"/>
    </location>
</feature>
<reference evidence="5" key="2">
    <citation type="submission" date="2009-11" db="EMBL/GenBank/DDBJ databases">
        <title>The Genome Sequence of Allomyces macrogynus strain ATCC 38327.</title>
        <authorList>
            <consortium name="The Broad Institute Genome Sequencing Platform"/>
            <person name="Russ C."/>
            <person name="Cuomo C."/>
            <person name="Shea T."/>
            <person name="Young S.K."/>
            <person name="Zeng Q."/>
            <person name="Koehrsen M."/>
            <person name="Haas B."/>
            <person name="Borodovsky M."/>
            <person name="Guigo R."/>
            <person name="Alvarado L."/>
            <person name="Berlin A."/>
            <person name="Borenstein D."/>
            <person name="Chen Z."/>
            <person name="Engels R."/>
            <person name="Freedman E."/>
            <person name="Gellesch M."/>
            <person name="Goldberg J."/>
            <person name="Griggs A."/>
            <person name="Gujja S."/>
            <person name="Heiman D."/>
            <person name="Hepburn T."/>
            <person name="Howarth C."/>
            <person name="Jen D."/>
            <person name="Larson L."/>
            <person name="Lewis B."/>
            <person name="Mehta T."/>
            <person name="Park D."/>
            <person name="Pearson M."/>
            <person name="Roberts A."/>
            <person name="Saif S."/>
            <person name="Shenoy N."/>
            <person name="Sisk P."/>
            <person name="Stolte C."/>
            <person name="Sykes S."/>
            <person name="Walk T."/>
            <person name="White J."/>
            <person name="Yandava C."/>
            <person name="Burger G."/>
            <person name="Gray M.W."/>
            <person name="Holland P.W.H."/>
            <person name="King N."/>
            <person name="Lang F.B.F."/>
            <person name="Roger A.J."/>
            <person name="Ruiz-Trillo I."/>
            <person name="Lander E."/>
            <person name="Nusbaum C."/>
        </authorList>
    </citation>
    <scope>NUCLEOTIDE SEQUENCE [LARGE SCALE GENOMIC DNA]</scope>
    <source>
        <strain evidence="5">ATCC 38327</strain>
    </source>
</reference>
<dbReference type="GO" id="GO:0030490">
    <property type="term" value="P:maturation of SSU-rRNA"/>
    <property type="evidence" value="ECO:0007669"/>
    <property type="project" value="TreeGrafter"/>
</dbReference>
<feature type="compositionally biased region" description="Acidic residues" evidence="2">
    <location>
        <begin position="217"/>
        <end position="242"/>
    </location>
</feature>
<evidence type="ECO:0000256" key="1">
    <source>
        <dbReference type="ARBA" id="ARBA00023054"/>
    </source>
</evidence>
<evidence type="ECO:0000313" key="5">
    <source>
        <dbReference type="Proteomes" id="UP000054350"/>
    </source>
</evidence>
<feature type="compositionally biased region" description="Low complexity" evidence="2">
    <location>
        <begin position="407"/>
        <end position="428"/>
    </location>
</feature>
<dbReference type="OrthoDB" id="5596064at2759"/>
<dbReference type="InterPro" id="IPR037393">
    <property type="entry name" value="Bud22/SRFB1"/>
</dbReference>
<dbReference type="Proteomes" id="UP000054350">
    <property type="component" value="Unassembled WGS sequence"/>
</dbReference>
<evidence type="ECO:0000259" key="3">
    <source>
        <dbReference type="Pfam" id="PF09073"/>
    </source>
</evidence>
<dbReference type="EMBL" id="GG745342">
    <property type="protein sequence ID" value="KNE63532.1"/>
    <property type="molecule type" value="Genomic_DNA"/>
</dbReference>
<keyword evidence="5" id="KW-1185">Reference proteome</keyword>
<keyword evidence="1" id="KW-0175">Coiled coil</keyword>
<feature type="compositionally biased region" description="Acidic residues" evidence="2">
    <location>
        <begin position="296"/>
        <end position="319"/>
    </location>
</feature>
<dbReference type="Pfam" id="PF09073">
    <property type="entry name" value="BUD22"/>
    <property type="match status" value="1"/>
</dbReference>
<dbReference type="GO" id="GO:0005634">
    <property type="term" value="C:nucleus"/>
    <property type="evidence" value="ECO:0007669"/>
    <property type="project" value="TreeGrafter"/>
</dbReference>
<feature type="region of interest" description="Disordered" evidence="2">
    <location>
        <begin position="1"/>
        <end position="33"/>
    </location>
</feature>
<reference evidence="4 5" key="1">
    <citation type="submission" date="2009-11" db="EMBL/GenBank/DDBJ databases">
        <title>Annotation of Allomyces macrogynus ATCC 38327.</title>
        <authorList>
            <consortium name="The Broad Institute Genome Sequencing Platform"/>
            <person name="Russ C."/>
            <person name="Cuomo C."/>
            <person name="Burger G."/>
            <person name="Gray M.W."/>
            <person name="Holland P.W.H."/>
            <person name="King N."/>
            <person name="Lang F.B.F."/>
            <person name="Roger A.J."/>
            <person name="Ruiz-Trillo I."/>
            <person name="Young S.K."/>
            <person name="Zeng Q."/>
            <person name="Gargeya S."/>
            <person name="Fitzgerald M."/>
            <person name="Haas B."/>
            <person name="Abouelleil A."/>
            <person name="Alvarado L."/>
            <person name="Arachchi H.M."/>
            <person name="Berlin A."/>
            <person name="Chapman S.B."/>
            <person name="Gearin G."/>
            <person name="Goldberg J."/>
            <person name="Griggs A."/>
            <person name="Gujja S."/>
            <person name="Hansen M."/>
            <person name="Heiman D."/>
            <person name="Howarth C."/>
            <person name="Larimer J."/>
            <person name="Lui A."/>
            <person name="MacDonald P.J.P."/>
            <person name="McCowen C."/>
            <person name="Montmayeur A."/>
            <person name="Murphy C."/>
            <person name="Neiman D."/>
            <person name="Pearson M."/>
            <person name="Priest M."/>
            <person name="Roberts A."/>
            <person name="Saif S."/>
            <person name="Shea T."/>
            <person name="Sisk P."/>
            <person name="Stolte C."/>
            <person name="Sykes S."/>
            <person name="Wortman J."/>
            <person name="Nusbaum C."/>
            <person name="Birren B."/>
        </authorList>
    </citation>
    <scope>NUCLEOTIDE SEQUENCE [LARGE SCALE GENOMIC DNA]</scope>
    <source>
        <strain evidence="4 5">ATCC 38327</strain>
    </source>
</reference>
<organism evidence="4 5">
    <name type="scientific">Allomyces macrogynus (strain ATCC 38327)</name>
    <name type="common">Allomyces javanicus var. macrogynus</name>
    <dbReference type="NCBI Taxonomy" id="578462"/>
    <lineage>
        <taxon>Eukaryota</taxon>
        <taxon>Fungi</taxon>
        <taxon>Fungi incertae sedis</taxon>
        <taxon>Blastocladiomycota</taxon>
        <taxon>Blastocladiomycetes</taxon>
        <taxon>Blastocladiales</taxon>
        <taxon>Blastocladiaceae</taxon>
        <taxon>Allomyces</taxon>
    </lineage>
</organism>
<evidence type="ECO:0000256" key="2">
    <source>
        <dbReference type="SAM" id="MobiDB-lite"/>
    </source>
</evidence>
<feature type="compositionally biased region" description="Low complexity" evidence="2">
    <location>
        <begin position="437"/>
        <end position="474"/>
    </location>
</feature>
<sequence>MAGAHSKHGHGKRGARRGGIGTHGNRRGPKPVDWADLIPAKMHHARKTLHQAARKAKQFEAQKLIKKLKSDPSNTSLASRLDRVKHAHLADLADHWFHRLLATTADLRAWADKFVPTTALVLDDAETVSLLKGSKAVRDSLASIAADLTRLVARSLGKTVKAKPAPAANGAAESDDADSSSSRDESDGEDVVMTDDARASSGFSELGAEDLVRSGDEEADSDSSDDDKDGIDEDGSSDDEDATSTSDPNADAAITPDFTDPIVRAALRAAQKRPRADSSSDSDDGDDSDDHVSWSSDEDEDGGSDAADDMYDSDGELIPEAERAQRRAAKAMARPALDDSDDEEEGGKKEEKKKKRKNRPGQQARKKRFLERTGQTPPTPTRGRGRGRVRGDSGPGARTFDGPGPAPASAGAPFRGHGRGAPAGRGVPSSRGGFAGRGALPSRSGPPSRGGFSDRGAPSSRGGFAGRGASAPRGGFTGRGGPSSRGAPAARGAREDATTGNLHPSWEAKRAERERLQALTAAAKPTKIVFDNDD</sequence>
<dbReference type="PANTHER" id="PTHR23325:SF1">
    <property type="entry name" value="SERUM RESPONSE FACTOR-BINDING PROTEIN 1"/>
    <property type="match status" value="1"/>
</dbReference>
<accession>A0A0L0SLZ8</accession>
<name>A0A0L0SLZ8_ALLM3</name>
<feature type="compositionally biased region" description="Basic residues" evidence="2">
    <location>
        <begin position="351"/>
        <end position="369"/>
    </location>
</feature>
<dbReference type="PANTHER" id="PTHR23325">
    <property type="entry name" value="SERUM RESPONSE FACTOR-BINDING"/>
    <property type="match status" value="1"/>
</dbReference>
<proteinExistence type="predicted"/>
<dbReference type="AlphaFoldDB" id="A0A0L0SLZ8"/>
<dbReference type="GO" id="GO:0030686">
    <property type="term" value="C:90S preribosome"/>
    <property type="evidence" value="ECO:0007669"/>
    <property type="project" value="TreeGrafter"/>
</dbReference>
<feature type="region of interest" description="Disordered" evidence="2">
    <location>
        <begin position="159"/>
        <end position="508"/>
    </location>
</feature>
<evidence type="ECO:0000313" key="4">
    <source>
        <dbReference type="EMBL" id="KNE63532.1"/>
    </source>
</evidence>
<feature type="compositionally biased region" description="Acidic residues" evidence="2">
    <location>
        <begin position="280"/>
        <end position="289"/>
    </location>
</feature>
<feature type="domain" description="Bud22" evidence="3">
    <location>
        <begin position="42"/>
        <end position="367"/>
    </location>
</feature>
<dbReference type="VEuPathDB" id="FungiDB:AMAG_08648"/>